<reference evidence="2 3" key="1">
    <citation type="submission" date="2016-11" db="EMBL/GenBank/DDBJ databases">
        <authorList>
            <person name="Varghese N."/>
            <person name="Submissions S."/>
        </authorList>
    </citation>
    <scope>NUCLEOTIDE SEQUENCE [LARGE SCALE GENOMIC DNA]</scope>
    <source>
        <strain evidence="2 3">VTM4R57</strain>
    </source>
</reference>
<sequence length="174" mass="19300">MSTADAKTLIVLRHAKAGWPDAADDHARPLAERGHAQAPAAGDWLREHDLVPDAVVCSDALRTRQTCVWVCERLGELAPTPYLDPRLYGADAARALAVVNETEETTRRLLVVGHMPWVQELGMRLMSLDSDQDAALRMSEHYPTLGMQVFRVEKPWAELDGRDAALTHFVVPGR</sequence>
<evidence type="ECO:0000313" key="2">
    <source>
        <dbReference type="EMBL" id="SHL80501.1"/>
    </source>
</evidence>
<dbReference type="Proteomes" id="UP000184253">
    <property type="component" value="Unassembled WGS sequence"/>
</dbReference>
<dbReference type="CDD" id="cd07067">
    <property type="entry name" value="HP_PGM_like"/>
    <property type="match status" value="1"/>
</dbReference>
<gene>
    <name evidence="1" type="ORF">CYJ95_10145</name>
    <name evidence="2" type="ORF">SAMN04487849_11232</name>
</gene>
<proteinExistence type="predicted"/>
<dbReference type="EMBL" id="FRCE01000012">
    <property type="protein sequence ID" value="SHL80501.1"/>
    <property type="molecule type" value="Genomic_DNA"/>
</dbReference>
<dbReference type="Gene3D" id="3.40.50.1240">
    <property type="entry name" value="Phosphoglycerate mutase-like"/>
    <property type="match status" value="1"/>
</dbReference>
<protein>
    <submittedName>
        <fullName evidence="1 2">Histidine phosphatase</fullName>
    </submittedName>
</protein>
<dbReference type="SMART" id="SM00855">
    <property type="entry name" value="PGAM"/>
    <property type="match status" value="1"/>
</dbReference>
<dbReference type="AlphaFoldDB" id="A0A031I394"/>
<comment type="caution">
    <text evidence="1">The sequence shown here is derived from an EMBL/GenBank/DDBJ whole genome shotgun (WGS) entry which is preliminary data.</text>
</comment>
<accession>A0A031I394</accession>
<dbReference type="Proteomes" id="UP000234847">
    <property type="component" value="Unassembled WGS sequence"/>
</dbReference>
<evidence type="ECO:0000313" key="1">
    <source>
        <dbReference type="EMBL" id="PKZ80875.1"/>
    </source>
</evidence>
<organism evidence="1 4">
    <name type="scientific">Micrococcus luteus</name>
    <name type="common">Micrococcus lysodeikticus</name>
    <dbReference type="NCBI Taxonomy" id="1270"/>
    <lineage>
        <taxon>Bacteria</taxon>
        <taxon>Bacillati</taxon>
        <taxon>Actinomycetota</taxon>
        <taxon>Actinomycetes</taxon>
        <taxon>Micrococcales</taxon>
        <taxon>Micrococcaceae</taxon>
        <taxon>Micrococcus</taxon>
    </lineage>
</organism>
<dbReference type="SUPFAM" id="SSF53254">
    <property type="entry name" value="Phosphoglycerate mutase-like"/>
    <property type="match status" value="1"/>
</dbReference>
<accession>A0A653IW34</accession>
<evidence type="ECO:0000313" key="4">
    <source>
        <dbReference type="Proteomes" id="UP000234847"/>
    </source>
</evidence>
<accession>A0A653S8D5</accession>
<dbReference type="EMBL" id="PKJT01000012">
    <property type="protein sequence ID" value="PKZ80875.1"/>
    <property type="molecule type" value="Genomic_DNA"/>
</dbReference>
<dbReference type="Pfam" id="PF00300">
    <property type="entry name" value="His_Phos_1"/>
    <property type="match status" value="1"/>
</dbReference>
<dbReference type="PANTHER" id="PTHR47623:SF1">
    <property type="entry name" value="OS09G0287300 PROTEIN"/>
    <property type="match status" value="1"/>
</dbReference>
<reference evidence="1 4" key="2">
    <citation type="submission" date="2017-12" db="EMBL/GenBank/DDBJ databases">
        <title>Phylogenetic diversity of female urinary microbiome.</title>
        <authorList>
            <person name="Thomas-White K."/>
            <person name="Wolfe A.J."/>
        </authorList>
    </citation>
    <scope>NUCLEOTIDE SEQUENCE [LARGE SCALE GENOMIC DNA]</scope>
    <source>
        <strain evidence="1 4">UMB0038</strain>
    </source>
</reference>
<dbReference type="RefSeq" id="WP_002854135.1">
    <property type="nucleotide sequence ID" value="NZ_CABIZL010000011.1"/>
</dbReference>
<dbReference type="PANTHER" id="PTHR47623">
    <property type="entry name" value="OS09G0287300 PROTEIN"/>
    <property type="match status" value="1"/>
</dbReference>
<evidence type="ECO:0000313" key="3">
    <source>
        <dbReference type="Proteomes" id="UP000184253"/>
    </source>
</evidence>
<name>A0A031I394_MICLU</name>
<dbReference type="InterPro" id="IPR013078">
    <property type="entry name" value="His_Pase_superF_clade-1"/>
</dbReference>
<dbReference type="InterPro" id="IPR029033">
    <property type="entry name" value="His_PPase_superfam"/>
</dbReference>